<name>A0ACB7SRW8_HYAAI</name>
<evidence type="ECO:0000313" key="1">
    <source>
        <dbReference type="EMBL" id="KAH6937588.1"/>
    </source>
</evidence>
<protein>
    <submittedName>
        <fullName evidence="1">Uncharacterized protein</fullName>
    </submittedName>
</protein>
<gene>
    <name evidence="1" type="ORF">HPB50_001868</name>
</gene>
<sequence>MDTFKCHGGLVADGMSLFKHLLVDTAGKSRPRPVYPKGPSTSAVKSWTRSQLFSVDTLRRLQLYKPQLEWRYGDTSATQNFFSFDKRTSLIHVMADSGDYNKPPVKHRDNQETVPRRNERSAVWKHFARTSSSTAPTGATSPLVNHVKQHPAAMKEFQTSAAGAPEKGQSTMSDFVHRVEPLSRKKTEALNSKVAAMAALDLQPYSVVEDHGFKEHMAEAVPNYRLPSQTTLSYVALTSETVETYHTDTACQTDRVLMFDEMSVRKSLHVRESDMKVLGICGDMREQQVSFEHRCDPSKRFFGIIRHMAGDGGQPTVQQFLFTYIECSLSEILSSRLSEQDKEASLAMFLDPQFKHTKGYVVEVDQAARQDIALHGTKCTALIAKVIAPYFAETLARDLSTKSFSILVDETTDISVKKLVCISVRYYSDIVKKVVSTFLDMKEISDGRAESIYETVKAVFCEDSVSPRWLAIADCIDRIVSQYGALRLHFATVSDRNYNVRLLKDMYEDERNLAYLTFLAPILADLKRVNRLVQGQDVDPLGMLEELERLFKSLLTRIIKPSVLRQHEGSLGDFDFMNLESLFFSFGRC</sequence>
<accession>A0ACB7SRW8</accession>
<proteinExistence type="predicted"/>
<evidence type="ECO:0000313" key="2">
    <source>
        <dbReference type="Proteomes" id="UP000821845"/>
    </source>
</evidence>
<organism evidence="1 2">
    <name type="scientific">Hyalomma asiaticum</name>
    <name type="common">Tick</name>
    <dbReference type="NCBI Taxonomy" id="266040"/>
    <lineage>
        <taxon>Eukaryota</taxon>
        <taxon>Metazoa</taxon>
        <taxon>Ecdysozoa</taxon>
        <taxon>Arthropoda</taxon>
        <taxon>Chelicerata</taxon>
        <taxon>Arachnida</taxon>
        <taxon>Acari</taxon>
        <taxon>Parasitiformes</taxon>
        <taxon>Ixodida</taxon>
        <taxon>Ixodoidea</taxon>
        <taxon>Ixodidae</taxon>
        <taxon>Hyalomminae</taxon>
        <taxon>Hyalomma</taxon>
    </lineage>
</organism>
<dbReference type="Proteomes" id="UP000821845">
    <property type="component" value="Chromosome 2"/>
</dbReference>
<comment type="caution">
    <text evidence="1">The sequence shown here is derived from an EMBL/GenBank/DDBJ whole genome shotgun (WGS) entry which is preliminary data.</text>
</comment>
<reference evidence="1" key="1">
    <citation type="submission" date="2020-05" db="EMBL/GenBank/DDBJ databases">
        <title>Large-scale comparative analyses of tick genomes elucidate their genetic diversity and vector capacities.</title>
        <authorList>
            <person name="Jia N."/>
            <person name="Wang J."/>
            <person name="Shi W."/>
            <person name="Du L."/>
            <person name="Sun Y."/>
            <person name="Zhan W."/>
            <person name="Jiang J."/>
            <person name="Wang Q."/>
            <person name="Zhang B."/>
            <person name="Ji P."/>
            <person name="Sakyi L.B."/>
            <person name="Cui X."/>
            <person name="Yuan T."/>
            <person name="Jiang B."/>
            <person name="Yang W."/>
            <person name="Lam T.T.-Y."/>
            <person name="Chang Q."/>
            <person name="Ding S."/>
            <person name="Wang X."/>
            <person name="Zhu J."/>
            <person name="Ruan X."/>
            <person name="Zhao L."/>
            <person name="Wei J."/>
            <person name="Que T."/>
            <person name="Du C."/>
            <person name="Cheng J."/>
            <person name="Dai P."/>
            <person name="Han X."/>
            <person name="Huang E."/>
            <person name="Gao Y."/>
            <person name="Liu J."/>
            <person name="Shao H."/>
            <person name="Ye R."/>
            <person name="Li L."/>
            <person name="Wei W."/>
            <person name="Wang X."/>
            <person name="Wang C."/>
            <person name="Yang T."/>
            <person name="Huo Q."/>
            <person name="Li W."/>
            <person name="Guo W."/>
            <person name="Chen H."/>
            <person name="Zhou L."/>
            <person name="Ni X."/>
            <person name="Tian J."/>
            <person name="Zhou Y."/>
            <person name="Sheng Y."/>
            <person name="Liu T."/>
            <person name="Pan Y."/>
            <person name="Xia L."/>
            <person name="Li J."/>
            <person name="Zhao F."/>
            <person name="Cao W."/>
        </authorList>
    </citation>
    <scope>NUCLEOTIDE SEQUENCE</scope>
    <source>
        <strain evidence="1">Hyas-2018</strain>
    </source>
</reference>
<dbReference type="EMBL" id="CM023482">
    <property type="protein sequence ID" value="KAH6937588.1"/>
    <property type="molecule type" value="Genomic_DNA"/>
</dbReference>
<keyword evidence="2" id="KW-1185">Reference proteome</keyword>